<evidence type="ECO:0000313" key="6">
    <source>
        <dbReference type="Proteomes" id="UP001174909"/>
    </source>
</evidence>
<dbReference type="GO" id="GO:0007029">
    <property type="term" value="P:endoplasmic reticulum organization"/>
    <property type="evidence" value="ECO:0007669"/>
    <property type="project" value="TreeGrafter"/>
</dbReference>
<protein>
    <submittedName>
        <fullName evidence="5">Protein transport protein Sec31A</fullName>
    </submittedName>
</protein>
<dbReference type="GO" id="GO:0005198">
    <property type="term" value="F:structural molecule activity"/>
    <property type="evidence" value="ECO:0007669"/>
    <property type="project" value="TreeGrafter"/>
</dbReference>
<dbReference type="PANTHER" id="PTHR13923:SF11">
    <property type="entry name" value="SECRETORY 31, ISOFORM D"/>
    <property type="match status" value="1"/>
</dbReference>
<dbReference type="GO" id="GO:0070971">
    <property type="term" value="C:endoplasmic reticulum exit site"/>
    <property type="evidence" value="ECO:0007669"/>
    <property type="project" value="TreeGrafter"/>
</dbReference>
<dbReference type="InterPro" id="IPR040251">
    <property type="entry name" value="SEC31-like"/>
</dbReference>
<dbReference type="EMBL" id="CASHTH010003762">
    <property type="protein sequence ID" value="CAI8048963.1"/>
    <property type="molecule type" value="Genomic_DNA"/>
</dbReference>
<dbReference type="Gene3D" id="1.20.940.10">
    <property type="entry name" value="Functional domain of the splicing factor Prp18"/>
    <property type="match status" value="1"/>
</dbReference>
<dbReference type="AlphaFoldDB" id="A0AA35TJY9"/>
<dbReference type="Proteomes" id="UP001174909">
    <property type="component" value="Unassembled WGS sequence"/>
</dbReference>
<keyword evidence="3" id="KW-0677">Repeat</keyword>
<name>A0AA35TJY9_GEOBA</name>
<keyword evidence="6" id="KW-1185">Reference proteome</keyword>
<sequence>MAEAMVLAIAGGSDLLQKTQQTLFQQQETQISRLMSAIVNRDWTQLVRVCCLDNWREVLAALVTYAGPDEFSSLCDLLGERLECEDEGRYRDNANLCYICSGNVDKFVECWNKTARGSQVSAVALQDLMEKVVLLKRAVERERKQLTSTTSSVVAEKFRLWMYNLRVWNRDGTRRGRHRIPTVPIPFQTLVLPRQLSPIHTNGLNQPSVPTPTPITAPVMTPLGEAPIAGQQAPPMSGATATYRQSSPAPAPTQPPAPQVIEKAPLPPEHQQMAHKRKTEDISRKLATLCDLLRESRISPDVLMGLHYIAQEAAAVNYTAGLSRYTQMVSSGNFSEISQLHARNQGPAPDGHAATEGPKLVKTLGMIH</sequence>
<evidence type="ECO:0000313" key="5">
    <source>
        <dbReference type="EMBL" id="CAI8048963.1"/>
    </source>
</evidence>
<evidence type="ECO:0000256" key="2">
    <source>
        <dbReference type="ARBA" id="ARBA00022574"/>
    </source>
</evidence>
<comment type="caution">
    <text evidence="5">The sequence shown here is derived from an EMBL/GenBank/DDBJ whole genome shotgun (WGS) entry which is preliminary data.</text>
</comment>
<feature type="region of interest" description="Disordered" evidence="4">
    <location>
        <begin position="230"/>
        <end position="257"/>
    </location>
</feature>
<gene>
    <name evidence="5" type="ORF">GBAR_LOCUS26975</name>
</gene>
<accession>A0AA35TJY9</accession>
<organism evidence="5 6">
    <name type="scientific">Geodia barretti</name>
    <name type="common">Barrett's horny sponge</name>
    <dbReference type="NCBI Taxonomy" id="519541"/>
    <lineage>
        <taxon>Eukaryota</taxon>
        <taxon>Metazoa</taxon>
        <taxon>Porifera</taxon>
        <taxon>Demospongiae</taxon>
        <taxon>Heteroscleromorpha</taxon>
        <taxon>Tetractinellida</taxon>
        <taxon>Astrophorina</taxon>
        <taxon>Geodiidae</taxon>
        <taxon>Geodia</taxon>
    </lineage>
</organism>
<dbReference type="PANTHER" id="PTHR13923">
    <property type="entry name" value="SEC31-RELATED PROTEIN"/>
    <property type="match status" value="1"/>
</dbReference>
<keyword evidence="1" id="KW-0813">Transport</keyword>
<reference evidence="5" key="1">
    <citation type="submission" date="2023-03" db="EMBL/GenBank/DDBJ databases">
        <authorList>
            <person name="Steffen K."/>
            <person name="Cardenas P."/>
        </authorList>
    </citation>
    <scope>NUCLEOTIDE SEQUENCE</scope>
</reference>
<evidence type="ECO:0000256" key="4">
    <source>
        <dbReference type="SAM" id="MobiDB-lite"/>
    </source>
</evidence>
<dbReference type="GO" id="GO:0030127">
    <property type="term" value="C:COPII vesicle coat"/>
    <property type="evidence" value="ECO:0007669"/>
    <property type="project" value="TreeGrafter"/>
</dbReference>
<evidence type="ECO:0000256" key="3">
    <source>
        <dbReference type="ARBA" id="ARBA00022737"/>
    </source>
</evidence>
<proteinExistence type="predicted"/>
<keyword evidence="2" id="KW-0853">WD repeat</keyword>
<dbReference type="Gene3D" id="1.25.40.1030">
    <property type="match status" value="1"/>
</dbReference>
<evidence type="ECO:0000256" key="1">
    <source>
        <dbReference type="ARBA" id="ARBA00022448"/>
    </source>
</evidence>
<dbReference type="GO" id="GO:0090110">
    <property type="term" value="P:COPII-coated vesicle cargo loading"/>
    <property type="evidence" value="ECO:0007669"/>
    <property type="project" value="TreeGrafter"/>
</dbReference>